<keyword evidence="1" id="KW-0430">Lectin</keyword>
<protein>
    <submittedName>
        <fullName evidence="1">Legume lectin beta domain protein</fullName>
    </submittedName>
</protein>
<dbReference type="GO" id="GO:0030246">
    <property type="term" value="F:carbohydrate binding"/>
    <property type="evidence" value="ECO:0007669"/>
    <property type="project" value="UniProtKB-KW"/>
</dbReference>
<name>A0A2P2JKV4_RHIMU</name>
<organism evidence="1">
    <name type="scientific">Rhizophora mucronata</name>
    <name type="common">Asiatic mangrove</name>
    <dbReference type="NCBI Taxonomy" id="61149"/>
    <lineage>
        <taxon>Eukaryota</taxon>
        <taxon>Viridiplantae</taxon>
        <taxon>Streptophyta</taxon>
        <taxon>Embryophyta</taxon>
        <taxon>Tracheophyta</taxon>
        <taxon>Spermatophyta</taxon>
        <taxon>Magnoliopsida</taxon>
        <taxon>eudicotyledons</taxon>
        <taxon>Gunneridae</taxon>
        <taxon>Pentapetalae</taxon>
        <taxon>rosids</taxon>
        <taxon>fabids</taxon>
        <taxon>Malpighiales</taxon>
        <taxon>Rhizophoraceae</taxon>
        <taxon>Rhizophora</taxon>
    </lineage>
</organism>
<dbReference type="AlphaFoldDB" id="A0A2P2JKV4"/>
<dbReference type="EMBL" id="GGEC01013612">
    <property type="protein sequence ID" value="MBW94095.1"/>
    <property type="molecule type" value="Transcribed_RNA"/>
</dbReference>
<evidence type="ECO:0000313" key="1">
    <source>
        <dbReference type="EMBL" id="MBW94095.1"/>
    </source>
</evidence>
<proteinExistence type="predicted"/>
<reference evidence="1" key="1">
    <citation type="submission" date="2018-02" db="EMBL/GenBank/DDBJ databases">
        <title>Rhizophora mucronata_Transcriptome.</title>
        <authorList>
            <person name="Meera S.P."/>
            <person name="Sreeshan A."/>
            <person name="Augustine A."/>
        </authorList>
    </citation>
    <scope>NUCLEOTIDE SEQUENCE</scope>
    <source>
        <tissue evidence="1">Leaf</tissue>
    </source>
</reference>
<accession>A0A2P2JKV4</accession>
<sequence>MIHLLTACQHIEENWFSCQITEQKQTMASFMHDNLNLVEKPIEAELNYSAHSQGWLNLQHLIS</sequence>